<keyword evidence="4" id="KW-1185">Reference proteome</keyword>
<reference evidence="3 4" key="1">
    <citation type="submission" date="2014-09" db="EMBL/GenBank/DDBJ databases">
        <title>Alistipes sp. 627, sp. nov., a novel member of the family Rikenellaceae isolated from human faeces.</title>
        <authorList>
            <person name="Shkoporov A.N."/>
            <person name="Chaplin A.V."/>
            <person name="Motuzova O.V."/>
            <person name="Kafarskaia L.I."/>
            <person name="Khokhlova E.V."/>
            <person name="Efimov B.A."/>
        </authorList>
    </citation>
    <scope>NUCLEOTIDE SEQUENCE [LARGE SCALE GENOMIC DNA]</scope>
    <source>
        <strain evidence="3 4">627</strain>
    </source>
</reference>
<name>A0ABR4YKH1_9BACT</name>
<dbReference type="Pfam" id="PF01039">
    <property type="entry name" value="Carboxyl_trans"/>
    <property type="match status" value="1"/>
</dbReference>
<evidence type="ECO:0000259" key="1">
    <source>
        <dbReference type="PROSITE" id="PS50980"/>
    </source>
</evidence>
<dbReference type="InterPro" id="IPR011763">
    <property type="entry name" value="COA_CT_C"/>
</dbReference>
<comment type="caution">
    <text evidence="3">The sequence shown here is derived from an EMBL/GenBank/DDBJ whole genome shotgun (WGS) entry which is preliminary data.</text>
</comment>
<dbReference type="SUPFAM" id="SSF52096">
    <property type="entry name" value="ClpP/crotonase"/>
    <property type="match status" value="2"/>
</dbReference>
<feature type="domain" description="CoA carboxyltransferase C-terminal" evidence="2">
    <location>
        <begin position="264"/>
        <end position="510"/>
    </location>
</feature>
<accession>A0ABR4YKH1</accession>
<sequence>MSDNQNKVAQLIELREEARLGGGQKRIDAQHAKGKYTARERIQMLLDEGSFEEFDMFVTHRCYDFGMEKSHTYGDGVVTGYGTIDGRLVYIFAQDFTVSGGSLSKTMSEKICKVMDMAMRAGAPCIGLNDSGGARIQEGVNALAGYAEIFQRNVMASGVIPQISVILGPCAGGAVYSPALTDFTIMKRDTSYMFLTGPAVVKTVTGEDVTQEQLGGASVHTSKSGVADFAASTEEEAMELIRKLISYIPQNNMEDAPLAPCTDSISRLEDSLNEIIPDSPNKPYDMYEVIRAIVDNGDFLEVHESFAKNVITCFARFNGQSVGIIANQPKYMAGVLDINASRKAARFVRFCDAFNIPLVTLVDVPGFLPGTGQEYGGVITHGAKLLFAYCEATVPKVTVTLRKSYGGAYIVMSSKHIRGDINYAWPSAEIAVMGASGAVEVLFAREIAKIEDPAQKAAFIAEKEEEYRQKFSNPYNAAKYGYIDDVIEPRNTRFRIIRALQSLATKRLTNPAKKHSNIPL</sequence>
<gene>
    <name evidence="3" type="ORF">LG35_01725</name>
</gene>
<dbReference type="RefSeq" id="WP_022063421.1">
    <property type="nucleotide sequence ID" value="NZ_JRGF01000002.1"/>
</dbReference>
<dbReference type="InterPro" id="IPR051047">
    <property type="entry name" value="AccD/PCCB"/>
</dbReference>
<evidence type="ECO:0000259" key="2">
    <source>
        <dbReference type="PROSITE" id="PS50989"/>
    </source>
</evidence>
<dbReference type="InterPro" id="IPR029045">
    <property type="entry name" value="ClpP/crotonase-like_dom_sf"/>
</dbReference>
<dbReference type="PROSITE" id="PS50989">
    <property type="entry name" value="COA_CT_CTER"/>
    <property type="match status" value="1"/>
</dbReference>
<dbReference type="InterPro" id="IPR034733">
    <property type="entry name" value="AcCoA_carboxyl_beta"/>
</dbReference>
<feature type="domain" description="CoA carboxyltransferase N-terminal" evidence="1">
    <location>
        <begin position="4"/>
        <end position="260"/>
    </location>
</feature>
<proteinExistence type="predicted"/>
<dbReference type="PANTHER" id="PTHR43842:SF2">
    <property type="entry name" value="PROPIONYL-COA CARBOXYLASE BETA CHAIN, MITOCHONDRIAL"/>
    <property type="match status" value="1"/>
</dbReference>
<dbReference type="Proteomes" id="UP000030889">
    <property type="component" value="Unassembled WGS sequence"/>
</dbReference>
<dbReference type="EMBL" id="JRGF01000002">
    <property type="protein sequence ID" value="KHE42755.1"/>
    <property type="molecule type" value="Genomic_DNA"/>
</dbReference>
<dbReference type="InterPro" id="IPR011762">
    <property type="entry name" value="COA_CT_N"/>
</dbReference>
<protein>
    <submittedName>
        <fullName evidence="3">Methylmalonyl-CoA carboxyltransferase</fullName>
    </submittedName>
</protein>
<organism evidence="3 4">
    <name type="scientific">Alistipes inops</name>
    <dbReference type="NCBI Taxonomy" id="1501391"/>
    <lineage>
        <taxon>Bacteria</taxon>
        <taxon>Pseudomonadati</taxon>
        <taxon>Bacteroidota</taxon>
        <taxon>Bacteroidia</taxon>
        <taxon>Bacteroidales</taxon>
        <taxon>Rikenellaceae</taxon>
        <taxon>Alistipes</taxon>
    </lineage>
</organism>
<dbReference type="PROSITE" id="PS50980">
    <property type="entry name" value="COA_CT_NTER"/>
    <property type="match status" value="1"/>
</dbReference>
<evidence type="ECO:0000313" key="4">
    <source>
        <dbReference type="Proteomes" id="UP000030889"/>
    </source>
</evidence>
<dbReference type="Gene3D" id="3.90.226.10">
    <property type="entry name" value="2-enoyl-CoA Hydratase, Chain A, domain 1"/>
    <property type="match status" value="2"/>
</dbReference>
<evidence type="ECO:0000313" key="3">
    <source>
        <dbReference type="EMBL" id="KHE42755.1"/>
    </source>
</evidence>
<dbReference type="PANTHER" id="PTHR43842">
    <property type="entry name" value="PROPIONYL-COA CARBOXYLASE BETA CHAIN"/>
    <property type="match status" value="1"/>
</dbReference>